<reference evidence="1" key="2">
    <citation type="submission" date="2017-06" db="EMBL/GenBank/DDBJ databases">
        <title>WGS assembly of Brachypodium distachyon.</title>
        <authorList>
            <consortium name="The International Brachypodium Initiative"/>
            <person name="Lucas S."/>
            <person name="Harmon-Smith M."/>
            <person name="Lail K."/>
            <person name="Tice H."/>
            <person name="Grimwood J."/>
            <person name="Bruce D."/>
            <person name="Barry K."/>
            <person name="Shu S."/>
            <person name="Lindquist E."/>
            <person name="Wang M."/>
            <person name="Pitluck S."/>
            <person name="Vogel J.P."/>
            <person name="Garvin D.F."/>
            <person name="Mockler T.C."/>
            <person name="Schmutz J."/>
            <person name="Rokhsar D."/>
            <person name="Bevan M.W."/>
        </authorList>
    </citation>
    <scope>NUCLEOTIDE SEQUENCE</scope>
    <source>
        <strain evidence="1">Bd21</strain>
    </source>
</reference>
<proteinExistence type="predicted"/>
<accession>A0A2K2DJS8</accession>
<name>A0A2K2DJS8_BRADI</name>
<dbReference type="AlphaFoldDB" id="A0A2K2DJS8"/>
<evidence type="ECO:0000313" key="1">
    <source>
        <dbReference type="EMBL" id="PNT74527.1"/>
    </source>
</evidence>
<gene>
    <name evidence="1" type="ORF">BRADI_1g16643v3</name>
</gene>
<dbReference type="InParanoid" id="A0A2K2DJS8"/>
<keyword evidence="3" id="KW-1185">Reference proteome</keyword>
<evidence type="ECO:0000313" key="3">
    <source>
        <dbReference type="Proteomes" id="UP000008810"/>
    </source>
</evidence>
<organism evidence="1">
    <name type="scientific">Brachypodium distachyon</name>
    <name type="common">Purple false brome</name>
    <name type="synonym">Trachynia distachya</name>
    <dbReference type="NCBI Taxonomy" id="15368"/>
    <lineage>
        <taxon>Eukaryota</taxon>
        <taxon>Viridiplantae</taxon>
        <taxon>Streptophyta</taxon>
        <taxon>Embryophyta</taxon>
        <taxon>Tracheophyta</taxon>
        <taxon>Spermatophyta</taxon>
        <taxon>Magnoliopsida</taxon>
        <taxon>Liliopsida</taxon>
        <taxon>Poales</taxon>
        <taxon>Poaceae</taxon>
        <taxon>BOP clade</taxon>
        <taxon>Pooideae</taxon>
        <taxon>Stipodae</taxon>
        <taxon>Brachypodieae</taxon>
        <taxon>Brachypodium</taxon>
    </lineage>
</organism>
<dbReference type="Proteomes" id="UP000008810">
    <property type="component" value="Chromosome 1"/>
</dbReference>
<reference evidence="2" key="3">
    <citation type="submission" date="2018-08" db="UniProtKB">
        <authorList>
            <consortium name="EnsemblPlants"/>
        </authorList>
    </citation>
    <scope>IDENTIFICATION</scope>
    <source>
        <strain evidence="2">cv. Bd21</strain>
    </source>
</reference>
<sequence length="63" mass="7618">MLPPFWYMRPQRISRWAVIDRRLIATAWSWCIRCSMVAIPLVLLRRPLKNMFFLVRGFGFVSF</sequence>
<evidence type="ECO:0000313" key="2">
    <source>
        <dbReference type="EnsemblPlants" id="PNT74527"/>
    </source>
</evidence>
<reference evidence="1 2" key="1">
    <citation type="journal article" date="2010" name="Nature">
        <title>Genome sequencing and analysis of the model grass Brachypodium distachyon.</title>
        <authorList>
            <consortium name="International Brachypodium Initiative"/>
        </authorList>
    </citation>
    <scope>NUCLEOTIDE SEQUENCE [LARGE SCALE GENOMIC DNA]</scope>
    <source>
        <strain evidence="1 2">Bd21</strain>
    </source>
</reference>
<dbReference type="EMBL" id="CM000880">
    <property type="protein sequence ID" value="PNT74527.1"/>
    <property type="molecule type" value="Genomic_DNA"/>
</dbReference>
<dbReference type="Gramene" id="PNT74527">
    <property type="protein sequence ID" value="PNT74527"/>
    <property type="gene ID" value="BRADI_1g16643v3"/>
</dbReference>
<dbReference type="EnsemblPlants" id="PNT74527">
    <property type="protein sequence ID" value="PNT74527"/>
    <property type="gene ID" value="BRADI_1g16643v3"/>
</dbReference>
<protein>
    <submittedName>
        <fullName evidence="1 2">Uncharacterized protein</fullName>
    </submittedName>
</protein>